<dbReference type="eggNOG" id="ENOG502R1CJ">
    <property type="taxonomic scope" value="Eukaryota"/>
</dbReference>
<dbReference type="PANTHER" id="PTHR36292">
    <property type="entry name" value="UPF0575 PROTEIN C19ORF67"/>
    <property type="match status" value="1"/>
</dbReference>
<comment type="caution">
    <text evidence="2">The sequence shown here is derived from an EMBL/GenBank/DDBJ whole genome shotgun (WGS) entry which is preliminary data.</text>
</comment>
<dbReference type="PANTHER" id="PTHR36292:SF1">
    <property type="entry name" value="UPF0575 PROTEIN C19ORF67"/>
    <property type="match status" value="1"/>
</dbReference>
<accession>A0A151MRM2</accession>
<gene>
    <name evidence="2" type="ORF">Y1Q_0008445</name>
</gene>
<evidence type="ECO:0000256" key="1">
    <source>
        <dbReference type="SAM" id="MobiDB-lite"/>
    </source>
</evidence>
<sequence length="282" mass="31098">MGAPPATSPAPSAVKRIASGSPPPTLDELLTPLSQKLQYLLRKVEDFQSHLLYSRDRMRQEQFARAVPTLLRLCQPYFHCLEAAARSPACPLGPAPDAVRTRLLEMSEQLAARLEQLVLMYASFRFVSLEDTDPASVSCFFCGRFWLGPGQAVSIFRYCLPAPYTARPGRLYKRMRWNVDSADPPPGSGSAGRRRPPCTDYYFLCCQDAGSGPQLWAIGRWVPLEPDAERSNDVLHWVLCTQPVGDFKPLLSLGVEEPSHTTATNLLVQLLSACPGPGPQSP</sequence>
<keyword evidence="3" id="KW-1185">Reference proteome</keyword>
<feature type="region of interest" description="Disordered" evidence="1">
    <location>
        <begin position="1"/>
        <end position="25"/>
    </location>
</feature>
<dbReference type="Pfam" id="PF11771">
    <property type="entry name" value="DUF3314"/>
    <property type="match status" value="1"/>
</dbReference>
<dbReference type="AlphaFoldDB" id="A0A151MRM2"/>
<organism evidence="2 3">
    <name type="scientific">Alligator mississippiensis</name>
    <name type="common">American alligator</name>
    <dbReference type="NCBI Taxonomy" id="8496"/>
    <lineage>
        <taxon>Eukaryota</taxon>
        <taxon>Metazoa</taxon>
        <taxon>Chordata</taxon>
        <taxon>Craniata</taxon>
        <taxon>Vertebrata</taxon>
        <taxon>Euteleostomi</taxon>
        <taxon>Archelosauria</taxon>
        <taxon>Archosauria</taxon>
        <taxon>Crocodylia</taxon>
        <taxon>Alligatoridae</taxon>
        <taxon>Alligatorinae</taxon>
        <taxon>Alligator</taxon>
    </lineage>
</organism>
<name>A0A151MRM2_ALLMI</name>
<dbReference type="EMBL" id="AKHW03005268">
    <property type="protein sequence ID" value="KYO27187.1"/>
    <property type="molecule type" value="Genomic_DNA"/>
</dbReference>
<evidence type="ECO:0000313" key="2">
    <source>
        <dbReference type="EMBL" id="KYO27187.1"/>
    </source>
</evidence>
<dbReference type="Proteomes" id="UP000050525">
    <property type="component" value="Unassembled WGS sequence"/>
</dbReference>
<proteinExistence type="predicted"/>
<reference evidence="2 3" key="1">
    <citation type="journal article" date="2012" name="Genome Biol.">
        <title>Sequencing three crocodilian genomes to illuminate the evolution of archosaurs and amniotes.</title>
        <authorList>
            <person name="St John J.A."/>
            <person name="Braun E.L."/>
            <person name="Isberg S.R."/>
            <person name="Miles L.G."/>
            <person name="Chong A.Y."/>
            <person name="Gongora J."/>
            <person name="Dalzell P."/>
            <person name="Moran C."/>
            <person name="Bed'hom B."/>
            <person name="Abzhanov A."/>
            <person name="Burgess S.C."/>
            <person name="Cooksey A.M."/>
            <person name="Castoe T.A."/>
            <person name="Crawford N.G."/>
            <person name="Densmore L.D."/>
            <person name="Drew J.C."/>
            <person name="Edwards S.V."/>
            <person name="Faircloth B.C."/>
            <person name="Fujita M.K."/>
            <person name="Greenwold M.J."/>
            <person name="Hoffmann F.G."/>
            <person name="Howard J.M."/>
            <person name="Iguchi T."/>
            <person name="Janes D.E."/>
            <person name="Khan S.Y."/>
            <person name="Kohno S."/>
            <person name="de Koning A.J."/>
            <person name="Lance S.L."/>
            <person name="McCarthy F.M."/>
            <person name="McCormack J.E."/>
            <person name="Merchant M.E."/>
            <person name="Peterson D.G."/>
            <person name="Pollock D.D."/>
            <person name="Pourmand N."/>
            <person name="Raney B.J."/>
            <person name="Roessler K.A."/>
            <person name="Sanford J.R."/>
            <person name="Sawyer R.H."/>
            <person name="Schmidt C.J."/>
            <person name="Triplett E.W."/>
            <person name="Tuberville T.D."/>
            <person name="Venegas-Anaya M."/>
            <person name="Howard J.T."/>
            <person name="Jarvis E.D."/>
            <person name="Guillette L.J.Jr."/>
            <person name="Glenn T.C."/>
            <person name="Green R.E."/>
            <person name="Ray D.A."/>
        </authorList>
    </citation>
    <scope>NUCLEOTIDE SEQUENCE [LARGE SCALE GENOMIC DNA]</scope>
    <source>
        <strain evidence="2">KSC_2009_1</strain>
    </source>
</reference>
<feature type="compositionally biased region" description="Low complexity" evidence="1">
    <location>
        <begin position="1"/>
        <end position="13"/>
    </location>
</feature>
<dbReference type="InterPro" id="IPR021748">
    <property type="entry name" value="DUF3314"/>
</dbReference>
<protein>
    <submittedName>
        <fullName evidence="2">Uncharacterized protein</fullName>
    </submittedName>
</protein>
<evidence type="ECO:0000313" key="3">
    <source>
        <dbReference type="Proteomes" id="UP000050525"/>
    </source>
</evidence>